<organism evidence="1 2">
    <name type="scientific">Neophaeococcomyces mojaviensis</name>
    <dbReference type="NCBI Taxonomy" id="3383035"/>
    <lineage>
        <taxon>Eukaryota</taxon>
        <taxon>Fungi</taxon>
        <taxon>Dikarya</taxon>
        <taxon>Ascomycota</taxon>
        <taxon>Pezizomycotina</taxon>
        <taxon>Eurotiomycetes</taxon>
        <taxon>Chaetothyriomycetidae</taxon>
        <taxon>Chaetothyriales</taxon>
        <taxon>Chaetothyriales incertae sedis</taxon>
        <taxon>Neophaeococcomyces</taxon>
    </lineage>
</organism>
<sequence length="116" mass="11812">MPGGSEILLLAAQVDRPVAALALARPHFHALVAAAFAGSHFARQVLQVRRFLAGLVHVAVVIGGTGAERSQANGGEGGAKQGLQGHGEVSGGAGLAMEFKSVTRARTIRPTALVIL</sequence>
<gene>
    <name evidence="1" type="ORF">H2198_009786</name>
</gene>
<keyword evidence="2" id="KW-1185">Reference proteome</keyword>
<reference evidence="1" key="1">
    <citation type="submission" date="2022-10" db="EMBL/GenBank/DDBJ databases">
        <title>Culturing micro-colonial fungi from biological soil crusts in the Mojave desert and describing Neophaeococcomyces mojavensis, and introducing the new genera and species Taxawa tesnikishii.</title>
        <authorList>
            <person name="Kurbessoian T."/>
            <person name="Stajich J.E."/>
        </authorList>
    </citation>
    <scope>NUCLEOTIDE SEQUENCE</scope>
    <source>
        <strain evidence="1">JES_112</strain>
    </source>
</reference>
<accession>A0ACC2ZTI4</accession>
<proteinExistence type="predicted"/>
<evidence type="ECO:0000313" key="2">
    <source>
        <dbReference type="Proteomes" id="UP001172386"/>
    </source>
</evidence>
<dbReference type="EMBL" id="JAPDRQ010000297">
    <property type="protein sequence ID" value="KAJ9650913.1"/>
    <property type="molecule type" value="Genomic_DNA"/>
</dbReference>
<evidence type="ECO:0000313" key="1">
    <source>
        <dbReference type="EMBL" id="KAJ9650913.1"/>
    </source>
</evidence>
<protein>
    <submittedName>
        <fullName evidence="1">Uncharacterized protein</fullName>
    </submittedName>
</protein>
<dbReference type="Proteomes" id="UP001172386">
    <property type="component" value="Unassembled WGS sequence"/>
</dbReference>
<name>A0ACC2ZTI4_9EURO</name>
<comment type="caution">
    <text evidence="1">The sequence shown here is derived from an EMBL/GenBank/DDBJ whole genome shotgun (WGS) entry which is preliminary data.</text>
</comment>